<dbReference type="InterPro" id="IPR012341">
    <property type="entry name" value="6hp_glycosidase-like_sf"/>
</dbReference>
<dbReference type="PANTHER" id="PTHR31047">
    <property type="entry name" value="MEIOTICALLY UP-REGULATED GENE 157 PROTEIN"/>
    <property type="match status" value="1"/>
</dbReference>
<sequence>MRHQHVLALAGARPEPRCRTYAVPEVERTVADARARIRDPDLYRLFENSWPNTVDTTVLWTGVSAENPEEELAFITTGDIHAMWLRDSANQLQSYKSLLGPAARTNSSESIAVLYRGAINLQARYIRQFPYCNAFQPPPESKIPPRAASATRRDLAKRADVVDPSYDPAVVFECKYELDSLAAFLQLSWDYFEATGDADFFGRFGWAAAVGRILALATDMMQGTYAHDGSVNKSPYAWLRDATSATETVSNRGAGNPVAGHIGLVRSFFRPSDDSTIYQYLVPSNMMFSRFLKACAPIMERIDPGRAAEMTSMADGIARGIQEHAVVQHPKFGKLYAFEVDGFGSSNLMDDANIPSLLSIPHLGYRPASDPTYGRTRNFVLSRSNPYLASGPVLNATGGPHLGPGMAWPMGAIMQAMTSNDDGEIVRAIRQLVGSTSGLGLIHESVNSHDDSKWTRSW</sequence>
<name>A0A0F7ZTJ4_9HYPO</name>
<evidence type="ECO:0000313" key="1">
    <source>
        <dbReference type="EMBL" id="KJZ73218.1"/>
    </source>
</evidence>
<proteinExistence type="predicted"/>
<dbReference type="OrthoDB" id="7771656at2759"/>
<evidence type="ECO:0008006" key="3">
    <source>
        <dbReference type="Google" id="ProtNLM"/>
    </source>
</evidence>
<protein>
    <recommendedName>
        <fullName evidence="3">Meiotically up-regulated gene 157 protein</fullName>
    </recommendedName>
</protein>
<dbReference type="GO" id="GO:0005975">
    <property type="term" value="P:carbohydrate metabolic process"/>
    <property type="evidence" value="ECO:0007669"/>
    <property type="project" value="InterPro"/>
</dbReference>
<dbReference type="Gene3D" id="1.50.10.10">
    <property type="match status" value="1"/>
</dbReference>
<evidence type="ECO:0000313" key="2">
    <source>
        <dbReference type="Proteomes" id="UP000054481"/>
    </source>
</evidence>
<organism evidence="1 2">
    <name type="scientific">Hirsutella minnesotensis 3608</name>
    <dbReference type="NCBI Taxonomy" id="1043627"/>
    <lineage>
        <taxon>Eukaryota</taxon>
        <taxon>Fungi</taxon>
        <taxon>Dikarya</taxon>
        <taxon>Ascomycota</taxon>
        <taxon>Pezizomycotina</taxon>
        <taxon>Sordariomycetes</taxon>
        <taxon>Hypocreomycetidae</taxon>
        <taxon>Hypocreales</taxon>
        <taxon>Ophiocordycipitaceae</taxon>
        <taxon>Hirsutella</taxon>
    </lineage>
</organism>
<dbReference type="GO" id="GO:0003824">
    <property type="term" value="F:catalytic activity"/>
    <property type="evidence" value="ECO:0007669"/>
    <property type="project" value="UniProtKB-ARBA"/>
</dbReference>
<dbReference type="EMBL" id="KQ030537">
    <property type="protein sequence ID" value="KJZ73218.1"/>
    <property type="molecule type" value="Genomic_DNA"/>
</dbReference>
<gene>
    <name evidence="1" type="ORF">HIM_07415</name>
</gene>
<dbReference type="SMART" id="SM01149">
    <property type="entry name" value="DUF1237"/>
    <property type="match status" value="1"/>
</dbReference>
<dbReference type="InterPro" id="IPR008928">
    <property type="entry name" value="6-hairpin_glycosidase_sf"/>
</dbReference>
<accession>A0A0F7ZTJ4</accession>
<reference evidence="1 2" key="1">
    <citation type="journal article" date="2014" name="Genome Biol. Evol.">
        <title>Comparative genomics and transcriptomics analyses reveal divergent lifestyle features of nematode endoparasitic fungus Hirsutella minnesotensis.</title>
        <authorList>
            <person name="Lai Y."/>
            <person name="Liu K."/>
            <person name="Zhang X."/>
            <person name="Zhang X."/>
            <person name="Li K."/>
            <person name="Wang N."/>
            <person name="Shu C."/>
            <person name="Wu Y."/>
            <person name="Wang C."/>
            <person name="Bushley K.E."/>
            <person name="Xiang M."/>
            <person name="Liu X."/>
        </authorList>
    </citation>
    <scope>NUCLEOTIDE SEQUENCE [LARGE SCALE GENOMIC DNA]</scope>
    <source>
        <strain evidence="1 2">3608</strain>
    </source>
</reference>
<dbReference type="SUPFAM" id="SSF48208">
    <property type="entry name" value="Six-hairpin glycosidases"/>
    <property type="match status" value="1"/>
</dbReference>
<keyword evidence="2" id="KW-1185">Reference proteome</keyword>
<dbReference type="InterPro" id="IPR008313">
    <property type="entry name" value="GH125"/>
</dbReference>
<dbReference type="Pfam" id="PF06824">
    <property type="entry name" value="Glyco_hydro_125"/>
    <property type="match status" value="1"/>
</dbReference>
<dbReference type="Proteomes" id="UP000054481">
    <property type="component" value="Unassembled WGS sequence"/>
</dbReference>
<dbReference type="AlphaFoldDB" id="A0A0F7ZTJ4"/>
<dbReference type="PANTHER" id="PTHR31047:SF1">
    <property type="entry name" value="DUF1237 DOMAIN-CONTAINING PROTEIN"/>
    <property type="match status" value="1"/>
</dbReference>
<dbReference type="PIRSF" id="PIRSF028846">
    <property type="entry name" value="UCP028846"/>
    <property type="match status" value="1"/>
</dbReference>